<feature type="chain" id="PRO_5014813965" evidence="2">
    <location>
        <begin position="21"/>
        <end position="434"/>
    </location>
</feature>
<dbReference type="EMBL" id="NKXO01000011">
    <property type="protein sequence ID" value="PKQ70051.1"/>
    <property type="molecule type" value="Genomic_DNA"/>
</dbReference>
<evidence type="ECO:0000256" key="1">
    <source>
        <dbReference type="SAM" id="MobiDB-lite"/>
    </source>
</evidence>
<keyword evidence="5" id="KW-1185">Reference proteome</keyword>
<feature type="signal peptide" evidence="2">
    <location>
        <begin position="1"/>
        <end position="20"/>
    </location>
</feature>
<sequence length="434" mass="47734">MKAILKFSAFGVAALASVWAGVETNRLFTSYSDENQHPKGCVYRTIMGEESSEGEAIYKTPENVKSSLKKGLTWVVQAQQNNGGWGAGLHSRQDIVNPHAVKTDPATTAMVLMALLRNGHTFSQGEYKENAKKALEYLLNAVENASPQSYNITTETGTQIQTKLGQNIDVVLTAQCLANSLDYLQNDKKLQERTQKALQVCTQKIQMAQNTDGSIRGAGWAGVLQSSFATNALETAQKKGIKVDDEALRKARDYQKKNYNAQTGEVNTDMGAGIVLYSVSGSTRSAAKEAREAEDKLTKARKEGKISQNAPATEENLEKAGFSRSEAKRYANAYQTYQKAKEVAQDDNVMVGFGNNGGEEFLSYLQTGESLIIAKDNTWKKWYNNISGRLVKIQEENGSWRGHHCITSPVFCTATCLLILSIENDLQKLEDLGK</sequence>
<name>A0A2N3IIF0_9BACT</name>
<comment type="caution">
    <text evidence="4">The sequence shown here is derived from an EMBL/GenBank/DDBJ whole genome shotgun (WGS) entry which is preliminary data.</text>
</comment>
<dbReference type="RefSeq" id="WP_101358120.1">
    <property type="nucleotide sequence ID" value="NZ_NKXO01000011.1"/>
</dbReference>
<evidence type="ECO:0000259" key="3">
    <source>
        <dbReference type="Pfam" id="PF13243"/>
    </source>
</evidence>
<dbReference type="Gene3D" id="1.50.10.20">
    <property type="match status" value="2"/>
</dbReference>
<dbReference type="CDD" id="cd00688">
    <property type="entry name" value="ISOPREN_C2_like"/>
    <property type="match status" value="1"/>
</dbReference>
<evidence type="ECO:0000313" key="4">
    <source>
        <dbReference type="EMBL" id="PKQ70051.1"/>
    </source>
</evidence>
<accession>A0A2N3IIF0</accession>
<proteinExistence type="predicted"/>
<keyword evidence="4" id="KW-0808">Transferase</keyword>
<evidence type="ECO:0000256" key="2">
    <source>
        <dbReference type="SAM" id="SignalP"/>
    </source>
</evidence>
<evidence type="ECO:0000313" key="5">
    <source>
        <dbReference type="Proteomes" id="UP000233387"/>
    </source>
</evidence>
<dbReference type="SUPFAM" id="SSF48239">
    <property type="entry name" value="Terpenoid cyclases/Protein prenyltransferases"/>
    <property type="match status" value="1"/>
</dbReference>
<protein>
    <submittedName>
        <fullName evidence="4">Prenyltransferase-like</fullName>
    </submittedName>
</protein>
<feature type="domain" description="Squalene cyclase C-terminal" evidence="3">
    <location>
        <begin position="63"/>
        <end position="145"/>
    </location>
</feature>
<reference evidence="4 5" key="1">
    <citation type="submission" date="2017-06" db="EMBL/GenBank/DDBJ databases">
        <title>Raineya orbicola gen. nov., sp. nov. a slightly thermophilic bacterium of the phylum Bacteroidetes and the description of Raineyaceae fam. nov.</title>
        <authorList>
            <person name="Albuquerque L."/>
            <person name="Polonia A.R.M."/>
            <person name="Barroso C."/>
            <person name="Froufe H.J.C."/>
            <person name="Lage O."/>
            <person name="Lobo-Da-Cunha A."/>
            <person name="Egas C."/>
            <person name="Da Costa M.S."/>
        </authorList>
    </citation>
    <scope>NUCLEOTIDE SEQUENCE [LARGE SCALE GENOMIC DNA]</scope>
    <source>
        <strain evidence="4 5">SPSPC-11</strain>
    </source>
</reference>
<dbReference type="AlphaFoldDB" id="A0A2N3IIF0"/>
<dbReference type="InterPro" id="IPR008930">
    <property type="entry name" value="Terpenoid_cyclase/PrenylTrfase"/>
</dbReference>
<organism evidence="4 5">
    <name type="scientific">Raineya orbicola</name>
    <dbReference type="NCBI Taxonomy" id="2016530"/>
    <lineage>
        <taxon>Bacteria</taxon>
        <taxon>Pseudomonadati</taxon>
        <taxon>Bacteroidota</taxon>
        <taxon>Cytophagia</taxon>
        <taxon>Cytophagales</taxon>
        <taxon>Raineyaceae</taxon>
        <taxon>Raineya</taxon>
    </lineage>
</organism>
<dbReference type="Pfam" id="PF13243">
    <property type="entry name" value="SQHop_cyclase_C"/>
    <property type="match status" value="1"/>
</dbReference>
<feature type="region of interest" description="Disordered" evidence="1">
    <location>
        <begin position="298"/>
        <end position="318"/>
    </location>
</feature>
<gene>
    <name evidence="4" type="ORF">Rain11_0855</name>
</gene>
<dbReference type="Proteomes" id="UP000233387">
    <property type="component" value="Unassembled WGS sequence"/>
</dbReference>
<dbReference type="OrthoDB" id="1408612at2"/>
<dbReference type="InterPro" id="IPR032696">
    <property type="entry name" value="SQ_cyclase_C"/>
</dbReference>
<dbReference type="GO" id="GO:0016740">
    <property type="term" value="F:transferase activity"/>
    <property type="evidence" value="ECO:0007669"/>
    <property type="project" value="UniProtKB-KW"/>
</dbReference>
<keyword evidence="2" id="KW-0732">Signal</keyword>